<feature type="transmembrane region" description="Helical" evidence="8">
    <location>
        <begin position="353"/>
        <end position="372"/>
    </location>
</feature>
<comment type="subcellular location">
    <subcellularLocation>
        <location evidence="1">Endomembrane system</location>
        <topology evidence="1">Multi-pass membrane protein</topology>
    </subcellularLocation>
</comment>
<evidence type="ECO:0000313" key="11">
    <source>
        <dbReference type="Proteomes" id="UP000184300"/>
    </source>
</evidence>
<keyword evidence="7 8" id="KW-0472">Membrane</keyword>
<feature type="transmembrane region" description="Helical" evidence="8">
    <location>
        <begin position="504"/>
        <end position="525"/>
    </location>
</feature>
<evidence type="ECO:0000256" key="5">
    <source>
        <dbReference type="ARBA" id="ARBA00022989"/>
    </source>
</evidence>
<dbReference type="PANTHER" id="PTHR23501">
    <property type="entry name" value="MAJOR FACILITATOR SUPERFAMILY"/>
    <property type="match status" value="1"/>
</dbReference>
<proteinExistence type="inferred from homology"/>
<dbReference type="FunFam" id="1.20.1250.20:FF:000197">
    <property type="entry name" value="Siderophore iron transporter 1"/>
    <property type="match status" value="1"/>
</dbReference>
<feature type="transmembrane region" description="Helical" evidence="8">
    <location>
        <begin position="185"/>
        <end position="210"/>
    </location>
</feature>
<dbReference type="Gene3D" id="1.20.1250.20">
    <property type="entry name" value="MFS general substrate transporter like domains"/>
    <property type="match status" value="2"/>
</dbReference>
<dbReference type="RefSeq" id="XP_022397500.1">
    <property type="nucleotide sequence ID" value="XM_022549344.1"/>
</dbReference>
<feature type="transmembrane region" description="Helical" evidence="8">
    <location>
        <begin position="277"/>
        <end position="294"/>
    </location>
</feature>
<evidence type="ECO:0000256" key="4">
    <source>
        <dbReference type="ARBA" id="ARBA00022692"/>
    </source>
</evidence>
<dbReference type="GO" id="GO:0015343">
    <property type="term" value="F:siderophore-iron transmembrane transporter activity"/>
    <property type="evidence" value="ECO:0007669"/>
    <property type="project" value="TreeGrafter"/>
</dbReference>
<reference evidence="11" key="1">
    <citation type="journal article" date="2017" name="Genome Biol.">
        <title>Comparative genomics reveals high biological diversity and specific adaptations in the industrially and medically important fungal genus Aspergillus.</title>
        <authorList>
            <person name="de Vries R.P."/>
            <person name="Riley R."/>
            <person name="Wiebenga A."/>
            <person name="Aguilar-Osorio G."/>
            <person name="Amillis S."/>
            <person name="Uchima C.A."/>
            <person name="Anderluh G."/>
            <person name="Asadollahi M."/>
            <person name="Askin M."/>
            <person name="Barry K."/>
            <person name="Battaglia E."/>
            <person name="Bayram O."/>
            <person name="Benocci T."/>
            <person name="Braus-Stromeyer S.A."/>
            <person name="Caldana C."/>
            <person name="Canovas D."/>
            <person name="Cerqueira G.C."/>
            <person name="Chen F."/>
            <person name="Chen W."/>
            <person name="Choi C."/>
            <person name="Clum A."/>
            <person name="Dos Santos R.A."/>
            <person name="Damasio A.R."/>
            <person name="Diallinas G."/>
            <person name="Emri T."/>
            <person name="Fekete E."/>
            <person name="Flipphi M."/>
            <person name="Freyberg S."/>
            <person name="Gallo A."/>
            <person name="Gournas C."/>
            <person name="Habgood R."/>
            <person name="Hainaut M."/>
            <person name="Harispe M.L."/>
            <person name="Henrissat B."/>
            <person name="Hilden K.S."/>
            <person name="Hope R."/>
            <person name="Hossain A."/>
            <person name="Karabika E."/>
            <person name="Karaffa L."/>
            <person name="Karanyi Z."/>
            <person name="Krasevec N."/>
            <person name="Kuo A."/>
            <person name="Kusch H."/>
            <person name="LaButti K."/>
            <person name="Lagendijk E.L."/>
            <person name="Lapidus A."/>
            <person name="Levasseur A."/>
            <person name="Lindquist E."/>
            <person name="Lipzen A."/>
            <person name="Logrieco A.F."/>
            <person name="MacCabe A."/>
            <person name="Maekelae M.R."/>
            <person name="Malavazi I."/>
            <person name="Melin P."/>
            <person name="Meyer V."/>
            <person name="Mielnichuk N."/>
            <person name="Miskei M."/>
            <person name="Molnar A.P."/>
            <person name="Mule G."/>
            <person name="Ngan C.Y."/>
            <person name="Orejas M."/>
            <person name="Orosz E."/>
            <person name="Ouedraogo J.P."/>
            <person name="Overkamp K.M."/>
            <person name="Park H.-S."/>
            <person name="Perrone G."/>
            <person name="Piumi F."/>
            <person name="Punt P.J."/>
            <person name="Ram A.F."/>
            <person name="Ramon A."/>
            <person name="Rauscher S."/>
            <person name="Record E."/>
            <person name="Riano-Pachon D.M."/>
            <person name="Robert V."/>
            <person name="Roehrig J."/>
            <person name="Ruller R."/>
            <person name="Salamov A."/>
            <person name="Salih N.S."/>
            <person name="Samson R.A."/>
            <person name="Sandor E."/>
            <person name="Sanguinetti M."/>
            <person name="Schuetze T."/>
            <person name="Sepcic K."/>
            <person name="Shelest E."/>
            <person name="Sherlock G."/>
            <person name="Sophianopoulou V."/>
            <person name="Squina F.M."/>
            <person name="Sun H."/>
            <person name="Susca A."/>
            <person name="Todd R.B."/>
            <person name="Tsang A."/>
            <person name="Unkles S.E."/>
            <person name="van de Wiele N."/>
            <person name="van Rossen-Uffink D."/>
            <person name="Oliveira J.V."/>
            <person name="Vesth T.C."/>
            <person name="Visser J."/>
            <person name="Yu J.-H."/>
            <person name="Zhou M."/>
            <person name="Andersen M.R."/>
            <person name="Archer D.B."/>
            <person name="Baker S.E."/>
            <person name="Benoit I."/>
            <person name="Brakhage A.A."/>
            <person name="Braus G.H."/>
            <person name="Fischer R."/>
            <person name="Frisvad J.C."/>
            <person name="Goldman G.H."/>
            <person name="Houbraken J."/>
            <person name="Oakley B."/>
            <person name="Pocsi I."/>
            <person name="Scazzocchio C."/>
            <person name="Seiboth B."/>
            <person name="vanKuyk P.A."/>
            <person name="Wortman J."/>
            <person name="Dyer P.S."/>
            <person name="Grigoriev I.V."/>
        </authorList>
    </citation>
    <scope>NUCLEOTIDE SEQUENCE [LARGE SCALE GENOMIC DNA]</scope>
    <source>
        <strain evidence="11">CBS 516.65</strain>
    </source>
</reference>
<dbReference type="PROSITE" id="PS50850">
    <property type="entry name" value="MFS"/>
    <property type="match status" value="1"/>
</dbReference>
<evidence type="ECO:0000256" key="7">
    <source>
        <dbReference type="ARBA" id="ARBA00023136"/>
    </source>
</evidence>
<feature type="transmembrane region" description="Helical" evidence="8">
    <location>
        <begin position="240"/>
        <end position="265"/>
    </location>
</feature>
<sequence>MSTDPPTSPDEKSPGVKRIEILSSHIHLVDRIFLFSSIFLIAYVYGLDNQVRQTYQPLATAEYQQHSLISTINVLRAVIAAAAQPTAAKIADVFGRVEVILLSIVFYTVGTIVEACANNVQTFAAGGVIFQVGYTAIVLLIQVLIADITSLKSRLLFSYIPSTPFIINTWISGNVTSSVLQVTTWRWGVGMFAVIYPVCTLALLTPLYIIQRRAKKQGAFATYQSPVRLLGARQLVKESFWYLDVVGILLLIAFLALILTPFTIAHGVQSEWKTAKVIAPLAVGVCCIPAWIVWERKCKHPMVPFKLLKDRAVWGALGIAVMLNTAWALQGNYLYTVLVVSFDESITSATRIISLYSFASVITGCLLGFVILKVRRLKIFIIVGTLLFSVAFGILIYFRGGSGGSSHSGVIGGQVLLGIAGGLFPYSAQASIQAATKHEHLAVVTGLFLACYNVGSALGDTIAGAIWTQVLPGELSNKLDDPALVQQAYGDPFTFASSHAMGTPRLLCITGICLTVPLIAFAFCMKNPKLTNEQSFANAEESEESS</sequence>
<dbReference type="InterPro" id="IPR020846">
    <property type="entry name" value="MFS_dom"/>
</dbReference>
<keyword evidence="6" id="KW-0406">Ion transport</keyword>
<evidence type="ECO:0000256" key="6">
    <source>
        <dbReference type="ARBA" id="ARBA00023065"/>
    </source>
</evidence>
<evidence type="ECO:0000256" key="3">
    <source>
        <dbReference type="ARBA" id="ARBA00022448"/>
    </source>
</evidence>
<feature type="transmembrane region" description="Helical" evidence="8">
    <location>
        <begin position="99"/>
        <end position="117"/>
    </location>
</feature>
<feature type="transmembrane region" description="Helical" evidence="8">
    <location>
        <begin position="156"/>
        <end position="173"/>
    </location>
</feature>
<evidence type="ECO:0000313" key="10">
    <source>
        <dbReference type="EMBL" id="OJJ80802.1"/>
    </source>
</evidence>
<gene>
    <name evidence="10" type="ORF">ASPGLDRAFT_69243</name>
</gene>
<dbReference type="GO" id="GO:0005768">
    <property type="term" value="C:endosome"/>
    <property type="evidence" value="ECO:0007669"/>
    <property type="project" value="TreeGrafter"/>
</dbReference>
<feature type="transmembrane region" description="Helical" evidence="8">
    <location>
        <begin position="379"/>
        <end position="398"/>
    </location>
</feature>
<protein>
    <recommendedName>
        <fullName evidence="9">Major facilitator superfamily (MFS) profile domain-containing protein</fullName>
    </recommendedName>
</protein>
<dbReference type="SUPFAM" id="SSF103473">
    <property type="entry name" value="MFS general substrate transporter"/>
    <property type="match status" value="1"/>
</dbReference>
<accession>A0A1L9VAF5</accession>
<dbReference type="PANTHER" id="PTHR23501:SF92">
    <property type="entry name" value="GLUTATHIONE EXCHANGER 1-RELATED"/>
    <property type="match status" value="1"/>
</dbReference>
<organism evidence="10 11">
    <name type="scientific">Aspergillus glaucus CBS 516.65</name>
    <dbReference type="NCBI Taxonomy" id="1160497"/>
    <lineage>
        <taxon>Eukaryota</taxon>
        <taxon>Fungi</taxon>
        <taxon>Dikarya</taxon>
        <taxon>Ascomycota</taxon>
        <taxon>Pezizomycotina</taxon>
        <taxon>Eurotiomycetes</taxon>
        <taxon>Eurotiomycetidae</taxon>
        <taxon>Eurotiales</taxon>
        <taxon>Aspergillaceae</taxon>
        <taxon>Aspergillus</taxon>
        <taxon>Aspergillus subgen. Aspergillus</taxon>
    </lineage>
</organism>
<feature type="domain" description="Major facilitator superfamily (MFS) profile" evidence="9">
    <location>
        <begin position="34"/>
        <end position="529"/>
    </location>
</feature>
<evidence type="ECO:0000259" key="9">
    <source>
        <dbReference type="PROSITE" id="PS50850"/>
    </source>
</evidence>
<evidence type="ECO:0000256" key="8">
    <source>
        <dbReference type="SAM" id="Phobius"/>
    </source>
</evidence>
<feature type="transmembrane region" description="Helical" evidence="8">
    <location>
        <begin position="440"/>
        <end position="467"/>
    </location>
</feature>
<feature type="transmembrane region" description="Helical" evidence="8">
    <location>
        <begin position="28"/>
        <end position="47"/>
    </location>
</feature>
<dbReference type="VEuPathDB" id="FungiDB:ASPGLDRAFT_69243"/>
<comment type="similarity">
    <text evidence="2">Belongs to the major facilitator superfamily.</text>
</comment>
<feature type="transmembrane region" description="Helical" evidence="8">
    <location>
        <begin position="314"/>
        <end position="333"/>
    </location>
</feature>
<dbReference type="OrthoDB" id="4088837at2759"/>
<dbReference type="EMBL" id="KV878909">
    <property type="protein sequence ID" value="OJJ80802.1"/>
    <property type="molecule type" value="Genomic_DNA"/>
</dbReference>
<name>A0A1L9VAF5_ASPGL</name>
<dbReference type="GO" id="GO:0005774">
    <property type="term" value="C:vacuolar membrane"/>
    <property type="evidence" value="ECO:0007669"/>
    <property type="project" value="TreeGrafter"/>
</dbReference>
<feature type="transmembrane region" description="Helical" evidence="8">
    <location>
        <begin position="410"/>
        <end position="428"/>
    </location>
</feature>
<dbReference type="AlphaFoldDB" id="A0A1L9VAF5"/>
<dbReference type="Pfam" id="PF07690">
    <property type="entry name" value="MFS_1"/>
    <property type="match status" value="2"/>
</dbReference>
<evidence type="ECO:0000256" key="1">
    <source>
        <dbReference type="ARBA" id="ARBA00004127"/>
    </source>
</evidence>
<dbReference type="InterPro" id="IPR011701">
    <property type="entry name" value="MFS"/>
</dbReference>
<feature type="transmembrane region" description="Helical" evidence="8">
    <location>
        <begin position="123"/>
        <end position="144"/>
    </location>
</feature>
<keyword evidence="5 8" id="KW-1133">Transmembrane helix</keyword>
<keyword evidence="3" id="KW-0813">Transport</keyword>
<evidence type="ECO:0000256" key="2">
    <source>
        <dbReference type="ARBA" id="ARBA00008335"/>
    </source>
</evidence>
<dbReference type="Proteomes" id="UP000184300">
    <property type="component" value="Unassembled WGS sequence"/>
</dbReference>
<keyword evidence="4 8" id="KW-0812">Transmembrane</keyword>
<dbReference type="STRING" id="1160497.A0A1L9VAF5"/>
<dbReference type="InterPro" id="IPR036259">
    <property type="entry name" value="MFS_trans_sf"/>
</dbReference>
<dbReference type="GO" id="GO:0005886">
    <property type="term" value="C:plasma membrane"/>
    <property type="evidence" value="ECO:0007669"/>
    <property type="project" value="TreeGrafter"/>
</dbReference>
<keyword evidence="11" id="KW-1185">Reference proteome</keyword>
<dbReference type="GeneID" id="34465604"/>